<feature type="transmembrane region" description="Helical" evidence="2">
    <location>
        <begin position="33"/>
        <end position="54"/>
    </location>
</feature>
<organism evidence="3 4">
    <name type="scientific">Candidatus Berkelbacteria bacterium Licking1014_7</name>
    <dbReference type="NCBI Taxonomy" id="2017147"/>
    <lineage>
        <taxon>Bacteria</taxon>
        <taxon>Candidatus Berkelbacteria</taxon>
    </lineage>
</organism>
<keyword evidence="2" id="KW-0812">Transmembrane</keyword>
<keyword evidence="2" id="KW-1133">Transmembrane helix</keyword>
<dbReference type="NCBIfam" id="TIGR01076">
    <property type="entry name" value="sortase_fam"/>
    <property type="match status" value="1"/>
</dbReference>
<dbReference type="Gene3D" id="2.40.260.10">
    <property type="entry name" value="Sortase"/>
    <property type="match status" value="1"/>
</dbReference>
<comment type="caution">
    <text evidence="3">The sequence shown here is derived from an EMBL/GenBank/DDBJ whole genome shotgun (WGS) entry which is preliminary data.</text>
</comment>
<dbReference type="InterPro" id="IPR023365">
    <property type="entry name" value="Sortase_dom-sf"/>
</dbReference>
<name>A0A554LJV2_9BACT</name>
<dbReference type="GO" id="GO:0016787">
    <property type="term" value="F:hydrolase activity"/>
    <property type="evidence" value="ECO:0007669"/>
    <property type="project" value="UniProtKB-KW"/>
</dbReference>
<dbReference type="InterPro" id="IPR005754">
    <property type="entry name" value="Sortase"/>
</dbReference>
<dbReference type="SUPFAM" id="SSF63817">
    <property type="entry name" value="Sortase"/>
    <property type="match status" value="1"/>
</dbReference>
<evidence type="ECO:0000313" key="3">
    <source>
        <dbReference type="EMBL" id="TSC92929.1"/>
    </source>
</evidence>
<dbReference type="Pfam" id="PF04203">
    <property type="entry name" value="Sortase"/>
    <property type="match status" value="1"/>
</dbReference>
<sequence>MPLKLTEKHLADLFEKPNRWQQTKDAFWSALKFFTNFVFFFFLFFLLINFPAYWKKISFNILGQEKYSQKLSDEDKKIIEPIKKTPIQPAQTDNQAPILTAQNLPQNRLVIPKIKVNASIEWQTTPENILEKIKNGVAHYADTQLPGENGNVFVTGHSSNFWWDDGKYKEIFALLDKMEIGDKIYITYEKILYTYEVENKKIVAPTQIEVLNPTDHSILSLMTCYPVGTTINRLVIQAKQIAPVPKGALEKTNTSDKTKYLPVIR</sequence>
<keyword evidence="2" id="KW-0472">Membrane</keyword>
<accession>A0A554LJV2</accession>
<keyword evidence="1" id="KW-0378">Hydrolase</keyword>
<gene>
    <name evidence="3" type="ORF">CEN89_371</name>
</gene>
<dbReference type="AlphaFoldDB" id="A0A554LJV2"/>
<proteinExistence type="predicted"/>
<reference evidence="3 4" key="1">
    <citation type="submission" date="2017-07" db="EMBL/GenBank/DDBJ databases">
        <title>Mechanisms for carbon and nitrogen cycling indicate functional differentiation within the Candidate Phyla Radiation.</title>
        <authorList>
            <person name="Danczak R.E."/>
            <person name="Johnston M.D."/>
            <person name="Kenah C."/>
            <person name="Slattery M."/>
            <person name="Wrighton K.C."/>
            <person name="Wilkins M.J."/>
        </authorList>
    </citation>
    <scope>NUCLEOTIDE SEQUENCE [LARGE SCALE GENOMIC DNA]</scope>
    <source>
        <strain evidence="3">Licking1014_7</strain>
    </source>
</reference>
<evidence type="ECO:0000256" key="2">
    <source>
        <dbReference type="SAM" id="Phobius"/>
    </source>
</evidence>
<protein>
    <submittedName>
        <fullName evidence="3">Putative sortase</fullName>
    </submittedName>
</protein>
<dbReference type="Proteomes" id="UP000315689">
    <property type="component" value="Unassembled WGS sequence"/>
</dbReference>
<evidence type="ECO:0000256" key="1">
    <source>
        <dbReference type="ARBA" id="ARBA00022801"/>
    </source>
</evidence>
<dbReference type="EMBL" id="VMGK01000010">
    <property type="protein sequence ID" value="TSC92929.1"/>
    <property type="molecule type" value="Genomic_DNA"/>
</dbReference>
<evidence type="ECO:0000313" key="4">
    <source>
        <dbReference type="Proteomes" id="UP000315689"/>
    </source>
</evidence>